<keyword evidence="4" id="KW-0479">Metal-binding</keyword>
<keyword evidence="3" id="KW-1029">Fimbrium biogenesis</keyword>
<dbReference type="Gene3D" id="3.40.50.410">
    <property type="entry name" value="von Willebrand factor, type A domain"/>
    <property type="match status" value="2"/>
</dbReference>
<comment type="subcellular location">
    <subcellularLocation>
        <location evidence="1">Fimbrium</location>
    </subcellularLocation>
</comment>
<evidence type="ECO:0000259" key="8">
    <source>
        <dbReference type="Pfam" id="PF05567"/>
    </source>
</evidence>
<proteinExistence type="inferred from homology"/>
<protein>
    <submittedName>
        <fullName evidence="9">Type IV pilus assembly protein PilY1</fullName>
    </submittedName>
</protein>
<dbReference type="InterPro" id="IPR011047">
    <property type="entry name" value="Quinoprotein_ADH-like_sf"/>
</dbReference>
<dbReference type="SUPFAM" id="SSF53300">
    <property type="entry name" value="vWA-like"/>
    <property type="match status" value="2"/>
</dbReference>
<gene>
    <name evidence="9" type="ORF">SAMN05216214_104134</name>
</gene>
<organism evidence="9 10">
    <name type="scientific">Atopomonas hussainii</name>
    <dbReference type="NCBI Taxonomy" id="1429083"/>
    <lineage>
        <taxon>Bacteria</taxon>
        <taxon>Pseudomonadati</taxon>
        <taxon>Pseudomonadota</taxon>
        <taxon>Gammaproteobacteria</taxon>
        <taxon>Pseudomonadales</taxon>
        <taxon>Pseudomonadaceae</taxon>
        <taxon>Atopomonas</taxon>
    </lineage>
</organism>
<reference evidence="9 10" key="1">
    <citation type="submission" date="2016-10" db="EMBL/GenBank/DDBJ databases">
        <authorList>
            <person name="de Groot N.N."/>
        </authorList>
    </citation>
    <scope>NUCLEOTIDE SEQUENCE [LARGE SCALE GENOMIC DNA]</scope>
    <source>
        <strain evidence="9 10">JCM 19513</strain>
    </source>
</reference>
<feature type="chain" id="PRO_5010179989" evidence="7">
    <location>
        <begin position="28"/>
        <end position="1559"/>
    </location>
</feature>
<comment type="similarity">
    <text evidence="2">Belongs to the PilY1 family.</text>
</comment>
<dbReference type="SUPFAM" id="SSF50998">
    <property type="entry name" value="Quinoprotein alcohol dehydrogenase-like"/>
    <property type="match status" value="1"/>
</dbReference>
<evidence type="ECO:0000313" key="9">
    <source>
        <dbReference type="EMBL" id="SEK68195.1"/>
    </source>
</evidence>
<dbReference type="InterPro" id="IPR036465">
    <property type="entry name" value="vWFA_dom_sf"/>
</dbReference>
<evidence type="ECO:0000256" key="5">
    <source>
        <dbReference type="ARBA" id="ARBA00022837"/>
    </source>
</evidence>
<keyword evidence="6" id="KW-0281">Fimbrium</keyword>
<sequence length="1559" mass="164913">MKSAKTNFFTLSLALSGSILSSALAHADDTEVFFGGPAIDDATKPNVLFILDNSGSMNWRLDNNNNANGVNSRLMVLKEAFQDIVYNSSGINVGVMALNPRAEYGNTRMIYPVTYIDQELPTDATQVAGTPSILTSADDAVQDLTGPNAGSANLNTSSLGMGQISVSTNVSQSNNITLTGAGAFYLKSNTTCRLTPTTDPSGACQTTTLKDITIDGNGSQPNNALFHFSGFNIPSGATIDDAYITFSETNSKNHKAPFSFTFENSATPSLPNHGTPLDSAKVFLPSTTISSNSNWKNSPASFTVTSSIQAIVNSNIGSAINSVLVSVQPTNNTNYTFCANPNSCGGNSPRLVIQYTSALTSTEQRMTALRFQNVGIPQGAVITSAVLGFAPAATSAVADNPSFSIKAQAASDSAAFTAGENLNSRSKTVATTTWTPPSWTVQNPSVVEPGPDVTNVVQEVVNRSDWCGNNAMAFFVTPLTVGYRAAWSIDGAQGLQPTLTINYTGGSGCNNPIVETRVGAEKNDGDQNLNSNANLGNSVLNTRYAGARFEKLPIRRNATIMEASITVTPSSSITSGATFTPFIQNIGSAPELSAAYNNLSARANINGGTCTITSSTGNWPADKPYTCSSTALKNALQALVNRGDWVPSNDVAIILDKGNSTIPIKAFESNPAESIKLRIKVANGGLDSSTNTVRYQVNSLVQSMYAGNGTPVVPAMYDAAQYLRGNSSPITSACQSTHTVLLTDGVANSNTTAAKNGIGSLIGSSCTGDSGNDGERCARSLSEWWATQDQTPTISGDNFVTTHTVGFALDASDAATSASIKDFLQDLATEGGGTFNTASNASDLTQVFNNIIQEVLATDTTFVSPGATVNQFERTENKNEVYFALFKPSDTDRWVGNLKRFSIDDGTGDLSKLILDRDGIAAVDPLTGGFKTTSRSFWSTSADGNNTANGGAASQIPTAASRNLRTYIGNAPSSPVTLNTAATELSNNNTSILNGHLNATDDAERVSLINWIRGQNDDSSQRKAMGDPLHSVPQLVTYGCTAWSGETCTSEDQSVYVGTNEGFIQAFNTNTGAEQFAFMPQALLSNIKKLKTNAKTASPNPKPYGMDNSVLIWKNDLNGNGLIYGDIGTSSTSLNTGEFVYLYATMRRGGRDIYALDITNRSSPRLLWQIQGGVTPGFEYLGQTWSVPVRGKIKVGSVDKNVLIFGGGYNPAQDNVDVRTADTYGNALYIVDAETGSLIWSASSFAGHTKTFTKMKYSMPASPRIYDIDGDGLTDQILIGDVGGQLWRFFINKGESGSSLVTGIDSNGNSSADNADGVMADVVPSNYSSLTLEQRQANTRRFYNTPDAVLLQTASGTSLVVNIGSGYRAHPLSTRTTDRFYSFRSSITYNPANGAPGTNTALTESALYDATDNLVQSGSSAAQEEAAEAFAERNGGWFITLTGTGEKNLTRALTIEGVITFTTYEPTANTADCRASAGINWRYEVNLYDATPLPGNIDSTSGNATRKTKLNSGGISGDTTVLIRDNSSGGSSGVKCNGIECEEFDFKSGTGKIFWIDEL</sequence>
<dbReference type="RefSeq" id="WP_074865874.1">
    <property type="nucleotide sequence ID" value="NZ_FOAS01000004.1"/>
</dbReference>
<evidence type="ECO:0000256" key="4">
    <source>
        <dbReference type="ARBA" id="ARBA00022723"/>
    </source>
</evidence>
<evidence type="ECO:0000256" key="2">
    <source>
        <dbReference type="ARBA" id="ARBA00008387"/>
    </source>
</evidence>
<dbReference type="Pfam" id="PF05567">
    <property type="entry name" value="T4P_PilY1"/>
    <property type="match status" value="1"/>
</dbReference>
<dbReference type="GO" id="GO:0009289">
    <property type="term" value="C:pilus"/>
    <property type="evidence" value="ECO:0007669"/>
    <property type="project" value="UniProtKB-SubCell"/>
</dbReference>
<accession>A0A1H7J4X4</accession>
<evidence type="ECO:0000256" key="1">
    <source>
        <dbReference type="ARBA" id="ARBA00004561"/>
    </source>
</evidence>
<dbReference type="Proteomes" id="UP000185766">
    <property type="component" value="Unassembled WGS sequence"/>
</dbReference>
<dbReference type="GO" id="GO:0046872">
    <property type="term" value="F:metal ion binding"/>
    <property type="evidence" value="ECO:0007669"/>
    <property type="project" value="UniProtKB-KW"/>
</dbReference>
<dbReference type="EMBL" id="FOAS01000004">
    <property type="protein sequence ID" value="SEK68195.1"/>
    <property type="molecule type" value="Genomic_DNA"/>
</dbReference>
<evidence type="ECO:0000256" key="6">
    <source>
        <dbReference type="ARBA" id="ARBA00023263"/>
    </source>
</evidence>
<feature type="signal peptide" evidence="7">
    <location>
        <begin position="1"/>
        <end position="27"/>
    </location>
</feature>
<keyword evidence="5" id="KW-0106">Calcium</keyword>
<keyword evidence="7" id="KW-0732">Signal</keyword>
<dbReference type="InterPro" id="IPR008707">
    <property type="entry name" value="B-propeller_PilY1"/>
</dbReference>
<keyword evidence="10" id="KW-1185">Reference proteome</keyword>
<evidence type="ECO:0000256" key="7">
    <source>
        <dbReference type="SAM" id="SignalP"/>
    </source>
</evidence>
<evidence type="ECO:0000313" key="10">
    <source>
        <dbReference type="Proteomes" id="UP000185766"/>
    </source>
</evidence>
<name>A0A1H7J4X4_9GAMM</name>
<feature type="domain" description="PilY1 beta-propeller" evidence="8">
    <location>
        <begin position="1049"/>
        <end position="1294"/>
    </location>
</feature>
<evidence type="ECO:0000256" key="3">
    <source>
        <dbReference type="ARBA" id="ARBA00022558"/>
    </source>
</evidence>